<dbReference type="Proteomes" id="UP001642464">
    <property type="component" value="Unassembled WGS sequence"/>
</dbReference>
<dbReference type="Gene3D" id="1.10.238.10">
    <property type="entry name" value="EF-hand"/>
    <property type="match status" value="2"/>
</dbReference>
<evidence type="ECO:0000256" key="2">
    <source>
        <dbReference type="ARBA" id="ARBA00022737"/>
    </source>
</evidence>
<feature type="domain" description="EF-hand" evidence="6">
    <location>
        <begin position="409"/>
        <end position="444"/>
    </location>
</feature>
<comment type="caution">
    <text evidence="7">The sequence shown here is derived from an EMBL/GenBank/DDBJ whole genome shotgun (WGS) entry which is preliminary data.</text>
</comment>
<protein>
    <recommendedName>
        <fullName evidence="6">EF-hand domain-containing protein</fullName>
    </recommendedName>
</protein>
<dbReference type="PANTHER" id="PTHR34524">
    <property type="entry name" value="CALCYPHOSIN"/>
    <property type="match status" value="1"/>
</dbReference>
<dbReference type="InterPro" id="IPR011992">
    <property type="entry name" value="EF-hand-dom_pair"/>
</dbReference>
<evidence type="ECO:0000256" key="4">
    <source>
        <dbReference type="SAM" id="Coils"/>
    </source>
</evidence>
<dbReference type="SMART" id="SM00054">
    <property type="entry name" value="EFh"/>
    <property type="match status" value="4"/>
</dbReference>
<gene>
    <name evidence="7" type="ORF">SCF082_LOCUS22916</name>
</gene>
<feature type="domain" description="EF-hand" evidence="6">
    <location>
        <begin position="239"/>
        <end position="274"/>
    </location>
</feature>
<evidence type="ECO:0000259" key="6">
    <source>
        <dbReference type="PROSITE" id="PS50222"/>
    </source>
</evidence>
<sequence length="548" mass="62599">MGVASKLRHVAELSTDLEDLRQRLREVTFATSDLLSPPEAVVRERIRLEYEEQLRQQKLKVQKSEEEAQELRKTNEKLQVQVEQHVRNQVDLTRQVGESRHLDSPAAVPGMEEVANRLAQRNEDLAEENAQLLKDVEDLKRAHAEEMKRQTDLGQGELQAKRAQAVEMVKSRAPRLEGAPWNPLRELRELVIQKEERGEEGALRGMVKGFDHERSSLMSWPMFKALLRDQVGLDALNEEKMEFAEYIFQALDDDGDGIVPYPDFEKAILGDARGPLTELLLQLAQALRTANLRLHQLVRMHDEMNDGELGREELMQIFLRINLRLRDLDLDRLMAEFDCGRRSISVAELQFRVEAARVEEIMGELKVQLARYGAGALQQTFADADEDYSGRLSFSQLEGVLLHELKLPMSREVLQELFDLFNTDQTGQISYRELLNRCGLAQSQASLQWIHEILPPADRPRWLEQTLCAVKRALLMALREEERFGDGAKRLLGDFDERKAGALSLAQLRRALKSLGLSAGQREARRNTTRDETGERRGDGKGFGDEIV</sequence>
<organism evidence="7 8">
    <name type="scientific">Durusdinium trenchii</name>
    <dbReference type="NCBI Taxonomy" id="1381693"/>
    <lineage>
        <taxon>Eukaryota</taxon>
        <taxon>Sar</taxon>
        <taxon>Alveolata</taxon>
        <taxon>Dinophyceae</taxon>
        <taxon>Suessiales</taxon>
        <taxon>Symbiodiniaceae</taxon>
        <taxon>Durusdinium</taxon>
    </lineage>
</organism>
<dbReference type="Pfam" id="PF13499">
    <property type="entry name" value="EF-hand_7"/>
    <property type="match status" value="1"/>
</dbReference>
<dbReference type="InterPro" id="IPR002048">
    <property type="entry name" value="EF_hand_dom"/>
</dbReference>
<keyword evidence="2" id="KW-0677">Repeat</keyword>
<evidence type="ECO:0000313" key="8">
    <source>
        <dbReference type="Proteomes" id="UP001642464"/>
    </source>
</evidence>
<dbReference type="SUPFAM" id="SSF47473">
    <property type="entry name" value="EF-hand"/>
    <property type="match status" value="3"/>
</dbReference>
<keyword evidence="4" id="KW-0175">Coiled coil</keyword>
<feature type="compositionally biased region" description="Basic and acidic residues" evidence="5">
    <location>
        <begin position="522"/>
        <end position="548"/>
    </location>
</feature>
<feature type="coiled-coil region" evidence="4">
    <location>
        <begin position="3"/>
        <end position="149"/>
    </location>
</feature>
<dbReference type="PROSITE" id="PS50222">
    <property type="entry name" value="EF_HAND_2"/>
    <property type="match status" value="2"/>
</dbReference>
<evidence type="ECO:0000313" key="7">
    <source>
        <dbReference type="EMBL" id="CAK9039150.1"/>
    </source>
</evidence>
<proteinExistence type="predicted"/>
<dbReference type="InterPro" id="IPR051581">
    <property type="entry name" value="Ca-bind"/>
</dbReference>
<keyword evidence="1" id="KW-0479">Metal-binding</keyword>
<name>A0ABP0LIX4_9DINO</name>
<evidence type="ECO:0000256" key="3">
    <source>
        <dbReference type="ARBA" id="ARBA00022837"/>
    </source>
</evidence>
<evidence type="ECO:0000256" key="1">
    <source>
        <dbReference type="ARBA" id="ARBA00022723"/>
    </source>
</evidence>
<reference evidence="7 8" key="1">
    <citation type="submission" date="2024-02" db="EMBL/GenBank/DDBJ databases">
        <authorList>
            <person name="Chen Y."/>
            <person name="Shah S."/>
            <person name="Dougan E. K."/>
            <person name="Thang M."/>
            <person name="Chan C."/>
        </authorList>
    </citation>
    <scope>NUCLEOTIDE SEQUENCE [LARGE SCALE GENOMIC DNA]</scope>
</reference>
<keyword evidence="3" id="KW-0106">Calcium</keyword>
<dbReference type="PANTHER" id="PTHR34524:SF6">
    <property type="entry name" value="CALCYPHOSINE LIKE"/>
    <property type="match status" value="1"/>
</dbReference>
<keyword evidence="8" id="KW-1185">Reference proteome</keyword>
<accession>A0ABP0LIX4</accession>
<feature type="region of interest" description="Disordered" evidence="5">
    <location>
        <begin position="519"/>
        <end position="548"/>
    </location>
</feature>
<evidence type="ECO:0000256" key="5">
    <source>
        <dbReference type="SAM" id="MobiDB-lite"/>
    </source>
</evidence>
<dbReference type="EMBL" id="CAXAMM010016580">
    <property type="protein sequence ID" value="CAK9039150.1"/>
    <property type="molecule type" value="Genomic_DNA"/>
</dbReference>